<dbReference type="SFLD" id="SFLDG01136">
    <property type="entry name" value="C1.6:_Phosphoserine_Phosphatas"/>
    <property type="match status" value="1"/>
</dbReference>
<dbReference type="GO" id="GO:0005737">
    <property type="term" value="C:cytoplasm"/>
    <property type="evidence" value="ECO:0007669"/>
    <property type="project" value="TreeGrafter"/>
</dbReference>
<dbReference type="SFLD" id="SFLDF00029">
    <property type="entry name" value="phosphoserine_phosphatase"/>
    <property type="match status" value="1"/>
</dbReference>
<evidence type="ECO:0000256" key="8">
    <source>
        <dbReference type="ARBA" id="ARBA00022842"/>
    </source>
</evidence>
<keyword evidence="5" id="KW-0028">Amino-acid biosynthesis</keyword>
<keyword evidence="13" id="KW-1185">Reference proteome</keyword>
<evidence type="ECO:0000256" key="11">
    <source>
        <dbReference type="PIRSR" id="PIRSR604469-1"/>
    </source>
</evidence>
<dbReference type="SUPFAM" id="SSF56784">
    <property type="entry name" value="HAD-like"/>
    <property type="match status" value="1"/>
</dbReference>
<feature type="active site" description="Nucleophile" evidence="11">
    <location>
        <position position="106"/>
    </location>
</feature>
<dbReference type="SFLD" id="SFLDG01137">
    <property type="entry name" value="C1.6.1:_Phosphoserine_Phosphat"/>
    <property type="match status" value="1"/>
</dbReference>
<comment type="cofactor">
    <cofactor evidence="1">
        <name>Mg(2+)</name>
        <dbReference type="ChEBI" id="CHEBI:18420"/>
    </cofactor>
</comment>
<sequence>MAECNAIIHILSKTTRSQKQCDETVETVLRTLLAKAVGPTTWLSDSVCKIEANLNTAGRPPALRECHQLRTLSEVHVVEKEHNVEIIIQPLALFRLHQTPGLAVFDMDSTLIQQEVVDELARSVGRYEAVAAVTEAAMRGELDFEASLRARVKELNGVSTEIWETLKSDVITFTPGAHALIKFLKRKGWRTAVLSGGFTPLAYWVKDQLGLDYAYANHLAVDPVTSTLTGELEPDAPIVGAELKRELLLKLAAENGIPVERTIAVGDGSNDLLMMGAAGLGVAVNAKPKVQEAAPARVNGRSLLDVAFVLGFGEGEVRDTLNEEP</sequence>
<organism evidence="12 13">
    <name type="scientific">Extremus antarcticus</name>
    <dbReference type="NCBI Taxonomy" id="702011"/>
    <lineage>
        <taxon>Eukaryota</taxon>
        <taxon>Fungi</taxon>
        <taxon>Dikarya</taxon>
        <taxon>Ascomycota</taxon>
        <taxon>Pezizomycotina</taxon>
        <taxon>Dothideomycetes</taxon>
        <taxon>Dothideomycetidae</taxon>
        <taxon>Mycosphaerellales</taxon>
        <taxon>Extremaceae</taxon>
        <taxon>Extremus</taxon>
    </lineage>
</organism>
<dbReference type="PANTHER" id="PTHR43344">
    <property type="entry name" value="PHOSPHOSERINE PHOSPHATASE"/>
    <property type="match status" value="1"/>
</dbReference>
<dbReference type="Pfam" id="PF12710">
    <property type="entry name" value="HAD"/>
    <property type="match status" value="1"/>
</dbReference>
<evidence type="ECO:0000256" key="2">
    <source>
        <dbReference type="ARBA" id="ARBA00005135"/>
    </source>
</evidence>
<keyword evidence="6" id="KW-0479">Metal-binding</keyword>
<comment type="caution">
    <text evidence="12">The sequence shown here is derived from an EMBL/GenBank/DDBJ whole genome shotgun (WGS) entry which is preliminary data.</text>
</comment>
<dbReference type="GO" id="GO:0036424">
    <property type="term" value="F:L-phosphoserine phosphatase activity"/>
    <property type="evidence" value="ECO:0007669"/>
    <property type="project" value="InterPro"/>
</dbReference>
<keyword evidence="8" id="KW-0460">Magnesium</keyword>
<evidence type="ECO:0000256" key="7">
    <source>
        <dbReference type="ARBA" id="ARBA00022801"/>
    </source>
</evidence>
<dbReference type="EMBL" id="JAWDJX010000020">
    <property type="protein sequence ID" value="KAK3052578.1"/>
    <property type="molecule type" value="Genomic_DNA"/>
</dbReference>
<gene>
    <name evidence="12" type="primary">SER2</name>
    <name evidence="12" type="ORF">LTR09_006433</name>
</gene>
<evidence type="ECO:0000256" key="3">
    <source>
        <dbReference type="ARBA" id="ARBA00009184"/>
    </source>
</evidence>
<dbReference type="NCBIfam" id="TIGR00338">
    <property type="entry name" value="serB"/>
    <property type="match status" value="1"/>
</dbReference>
<dbReference type="NCBIfam" id="TIGR01488">
    <property type="entry name" value="HAD-SF-IB"/>
    <property type="match status" value="1"/>
</dbReference>
<feature type="active site" description="Proton donor" evidence="11">
    <location>
        <position position="108"/>
    </location>
</feature>
<keyword evidence="9" id="KW-0718">Serine biosynthesis</keyword>
<reference evidence="12" key="1">
    <citation type="submission" date="2023-04" db="EMBL/GenBank/DDBJ databases">
        <title>Black Yeasts Isolated from many extreme environments.</title>
        <authorList>
            <person name="Coleine C."/>
            <person name="Stajich J.E."/>
            <person name="Selbmann L."/>
        </authorList>
    </citation>
    <scope>NUCLEOTIDE SEQUENCE</scope>
    <source>
        <strain evidence="12">CCFEE 5312</strain>
    </source>
</reference>
<dbReference type="EC" id="3.1.3.3" evidence="4"/>
<evidence type="ECO:0000256" key="1">
    <source>
        <dbReference type="ARBA" id="ARBA00001946"/>
    </source>
</evidence>
<proteinExistence type="inferred from homology"/>
<keyword evidence="7 12" id="KW-0378">Hydrolase</keyword>
<dbReference type="AlphaFoldDB" id="A0AAJ0DEI9"/>
<dbReference type="Proteomes" id="UP001271007">
    <property type="component" value="Unassembled WGS sequence"/>
</dbReference>
<dbReference type="InterPro" id="IPR004469">
    <property type="entry name" value="PSP"/>
</dbReference>
<evidence type="ECO:0000256" key="9">
    <source>
        <dbReference type="ARBA" id="ARBA00023299"/>
    </source>
</evidence>
<evidence type="ECO:0000313" key="13">
    <source>
        <dbReference type="Proteomes" id="UP001271007"/>
    </source>
</evidence>
<comment type="pathway">
    <text evidence="2">Amino-acid biosynthesis; L-serine biosynthesis; L-serine from 3-phospho-D-glycerate: step 3/3.</text>
</comment>
<evidence type="ECO:0000313" key="12">
    <source>
        <dbReference type="EMBL" id="KAK3052578.1"/>
    </source>
</evidence>
<dbReference type="InterPro" id="IPR050582">
    <property type="entry name" value="HAD-like_SerB"/>
</dbReference>
<protein>
    <recommendedName>
        <fullName evidence="4">phosphoserine phosphatase</fullName>
        <ecNumber evidence="4">3.1.3.3</ecNumber>
    </recommendedName>
    <alternativeName>
        <fullName evidence="10">O-phosphoserine phosphohydrolase</fullName>
    </alternativeName>
</protein>
<evidence type="ECO:0000256" key="4">
    <source>
        <dbReference type="ARBA" id="ARBA00012640"/>
    </source>
</evidence>
<evidence type="ECO:0000256" key="6">
    <source>
        <dbReference type="ARBA" id="ARBA00022723"/>
    </source>
</evidence>
<evidence type="ECO:0000256" key="10">
    <source>
        <dbReference type="ARBA" id="ARBA00031693"/>
    </source>
</evidence>
<evidence type="ECO:0000256" key="5">
    <source>
        <dbReference type="ARBA" id="ARBA00022605"/>
    </source>
</evidence>
<dbReference type="InterPro" id="IPR023214">
    <property type="entry name" value="HAD_sf"/>
</dbReference>
<comment type="similarity">
    <text evidence="3">Belongs to the HAD-like hydrolase superfamily. SerB family.</text>
</comment>
<dbReference type="PANTHER" id="PTHR43344:SF2">
    <property type="entry name" value="PHOSPHOSERINE PHOSPHATASE"/>
    <property type="match status" value="1"/>
</dbReference>
<dbReference type="InterPro" id="IPR036412">
    <property type="entry name" value="HAD-like_sf"/>
</dbReference>
<name>A0AAJ0DEI9_9PEZI</name>
<accession>A0AAJ0DEI9</accession>
<dbReference type="Gene3D" id="3.40.50.1000">
    <property type="entry name" value="HAD superfamily/HAD-like"/>
    <property type="match status" value="1"/>
</dbReference>
<dbReference type="GO" id="GO:0000287">
    <property type="term" value="F:magnesium ion binding"/>
    <property type="evidence" value="ECO:0007669"/>
    <property type="project" value="TreeGrafter"/>
</dbReference>
<dbReference type="GO" id="GO:0006564">
    <property type="term" value="P:L-serine biosynthetic process"/>
    <property type="evidence" value="ECO:0007669"/>
    <property type="project" value="UniProtKB-KW"/>
</dbReference>
<dbReference type="SFLD" id="SFLDS00003">
    <property type="entry name" value="Haloacid_Dehalogenase"/>
    <property type="match status" value="1"/>
</dbReference>